<dbReference type="AlphaFoldDB" id="A0A0K1QEC4"/>
<name>A0A0K1QEC4_9BACT</name>
<dbReference type="EMBL" id="CP012333">
    <property type="protein sequence ID" value="AKV03765.1"/>
    <property type="molecule type" value="Genomic_DNA"/>
</dbReference>
<gene>
    <name evidence="2" type="ORF">AKJ09_10428</name>
</gene>
<reference evidence="2 3" key="1">
    <citation type="submission" date="2015-08" db="EMBL/GenBank/DDBJ databases">
        <authorList>
            <person name="Babu N.S."/>
            <person name="Beckwith C.J."/>
            <person name="Beseler K.G."/>
            <person name="Brison A."/>
            <person name="Carone J.V."/>
            <person name="Caskin T.P."/>
            <person name="Diamond M."/>
            <person name="Durham M.E."/>
            <person name="Foxe J.M."/>
            <person name="Go M."/>
            <person name="Henderson B.A."/>
            <person name="Jones I.B."/>
            <person name="McGettigan J.A."/>
            <person name="Micheletti S.J."/>
            <person name="Nasrallah M.E."/>
            <person name="Ortiz D."/>
            <person name="Piller C.R."/>
            <person name="Privatt S.R."/>
            <person name="Schneider S.L."/>
            <person name="Sharp S."/>
            <person name="Smith T.C."/>
            <person name="Stanton J.D."/>
            <person name="Ullery H.E."/>
            <person name="Wilson R.J."/>
            <person name="Serrano M.G."/>
            <person name="Buck G."/>
            <person name="Lee V."/>
            <person name="Wang Y."/>
            <person name="Carvalho R."/>
            <person name="Voegtly L."/>
            <person name="Shi R."/>
            <person name="Duckworth R."/>
            <person name="Johnson A."/>
            <person name="Loviza R."/>
            <person name="Walstead R."/>
            <person name="Shah Z."/>
            <person name="Kiflezghi M."/>
            <person name="Wade K."/>
            <person name="Ball S.L."/>
            <person name="Bradley K.W."/>
            <person name="Asai D.J."/>
            <person name="Bowman C.A."/>
            <person name="Russell D.A."/>
            <person name="Pope W.H."/>
            <person name="Jacobs-Sera D."/>
            <person name="Hendrix R.W."/>
            <person name="Hatfull G.F."/>
        </authorList>
    </citation>
    <scope>NUCLEOTIDE SEQUENCE [LARGE SCALE GENOMIC DNA]</scope>
    <source>
        <strain evidence="2 3">DSM 27648</strain>
    </source>
</reference>
<evidence type="ECO:0000313" key="3">
    <source>
        <dbReference type="Proteomes" id="UP000064967"/>
    </source>
</evidence>
<evidence type="ECO:0000313" key="2">
    <source>
        <dbReference type="EMBL" id="AKV03765.1"/>
    </source>
</evidence>
<evidence type="ECO:0000256" key="1">
    <source>
        <dbReference type="SAM" id="MobiDB-lite"/>
    </source>
</evidence>
<dbReference type="KEGG" id="llu:AKJ09_10428"/>
<keyword evidence="3" id="KW-1185">Reference proteome</keyword>
<feature type="compositionally biased region" description="Basic and acidic residues" evidence="1">
    <location>
        <begin position="35"/>
        <end position="50"/>
    </location>
</feature>
<sequence>MSTPSSARSKREPDRERRAYSAFEPDDTVPGDALDAGRSRIRAPIEERGRKVAPPASGVTPELALRHSGDVAEVNSRP</sequence>
<organism evidence="2 3">
    <name type="scientific">Labilithrix luteola</name>
    <dbReference type="NCBI Taxonomy" id="1391654"/>
    <lineage>
        <taxon>Bacteria</taxon>
        <taxon>Pseudomonadati</taxon>
        <taxon>Myxococcota</taxon>
        <taxon>Polyangia</taxon>
        <taxon>Polyangiales</taxon>
        <taxon>Labilitrichaceae</taxon>
        <taxon>Labilithrix</taxon>
    </lineage>
</organism>
<feature type="region of interest" description="Disordered" evidence="1">
    <location>
        <begin position="1"/>
        <end position="78"/>
    </location>
</feature>
<proteinExistence type="predicted"/>
<dbReference type="Proteomes" id="UP000064967">
    <property type="component" value="Chromosome"/>
</dbReference>
<feature type="compositionally biased region" description="Basic and acidic residues" evidence="1">
    <location>
        <begin position="9"/>
        <end position="19"/>
    </location>
</feature>
<protein>
    <submittedName>
        <fullName evidence="2">Uncharacterized protein</fullName>
    </submittedName>
</protein>
<dbReference type="STRING" id="1391654.AKJ09_10428"/>
<accession>A0A0K1QEC4</accession>